<dbReference type="Proteomes" id="UP000277007">
    <property type="component" value="Unassembled WGS sequence"/>
</dbReference>
<evidence type="ECO:0000313" key="2">
    <source>
        <dbReference type="EMBL" id="RTR18590.1"/>
    </source>
</evidence>
<reference evidence="2 3" key="1">
    <citation type="submission" date="2018-12" db="EMBL/GenBank/DDBJ databases">
        <authorList>
            <person name="Yang Y."/>
        </authorList>
    </citation>
    <scope>NUCLEOTIDE SEQUENCE [LARGE SCALE GENOMIC DNA]</scope>
    <source>
        <strain evidence="2 3">L-25-5w-1</strain>
    </source>
</reference>
<sequence>MALKHTLKSPVPKAAPAKAKAPAAPAAPTLRLTPHAPTQTSAIPEATTMVLRVDAVEVLDRFAAELDDAAGRAERAVLEGRPRDAVLAAGDMQSLLRAWNGRLADALAQARSKRVSPAVRQAARDTAQRILPDLAAHIRAMETRIRVHRARQEAIGAALRAAATTPAGVYGASLRYGVQLKTRNSGHTLGVTV</sequence>
<name>A0A431VFG3_9PROT</name>
<evidence type="ECO:0000256" key="1">
    <source>
        <dbReference type="SAM" id="MobiDB-lite"/>
    </source>
</evidence>
<protein>
    <submittedName>
        <fullName evidence="2">Uncharacterized protein</fullName>
    </submittedName>
</protein>
<keyword evidence="3" id="KW-1185">Reference proteome</keyword>
<feature type="compositionally biased region" description="Low complexity" evidence="1">
    <location>
        <begin position="12"/>
        <end position="28"/>
    </location>
</feature>
<dbReference type="EMBL" id="RXMA01000014">
    <property type="protein sequence ID" value="RTR18590.1"/>
    <property type="molecule type" value="Genomic_DNA"/>
</dbReference>
<comment type="caution">
    <text evidence="2">The sequence shown here is derived from an EMBL/GenBank/DDBJ whole genome shotgun (WGS) entry which is preliminary data.</text>
</comment>
<proteinExistence type="predicted"/>
<accession>A0A431VFG3</accession>
<dbReference type="RefSeq" id="WP_126616925.1">
    <property type="nucleotide sequence ID" value="NZ_JBHUCY010000009.1"/>
</dbReference>
<evidence type="ECO:0000313" key="3">
    <source>
        <dbReference type="Proteomes" id="UP000277007"/>
    </source>
</evidence>
<gene>
    <name evidence="2" type="ORF">EJ903_15240</name>
</gene>
<dbReference type="AlphaFoldDB" id="A0A431VFG3"/>
<organism evidence="2 3">
    <name type="scientific">Azospirillum griseum</name>
    <dbReference type="NCBI Taxonomy" id="2496639"/>
    <lineage>
        <taxon>Bacteria</taxon>
        <taxon>Pseudomonadati</taxon>
        <taxon>Pseudomonadota</taxon>
        <taxon>Alphaproteobacteria</taxon>
        <taxon>Rhodospirillales</taxon>
        <taxon>Azospirillaceae</taxon>
        <taxon>Azospirillum</taxon>
    </lineage>
</organism>
<feature type="region of interest" description="Disordered" evidence="1">
    <location>
        <begin position="1"/>
        <end position="41"/>
    </location>
</feature>
<dbReference type="OrthoDB" id="7306581at2"/>